<evidence type="ECO:0000256" key="1">
    <source>
        <dbReference type="SAM" id="MobiDB-lite"/>
    </source>
</evidence>
<dbReference type="EMBL" id="CP036200">
    <property type="protein sequence ID" value="QBF83392.1"/>
    <property type="molecule type" value="Genomic_DNA"/>
</dbReference>
<proteinExistence type="predicted"/>
<organism evidence="2 3">
    <name type="scientific">Shewanella maritima</name>
    <dbReference type="NCBI Taxonomy" id="2520507"/>
    <lineage>
        <taxon>Bacteria</taxon>
        <taxon>Pseudomonadati</taxon>
        <taxon>Pseudomonadota</taxon>
        <taxon>Gammaproteobacteria</taxon>
        <taxon>Alteromonadales</taxon>
        <taxon>Shewanellaceae</taxon>
        <taxon>Shewanella</taxon>
    </lineage>
</organism>
<feature type="region of interest" description="Disordered" evidence="1">
    <location>
        <begin position="19"/>
        <end position="104"/>
    </location>
</feature>
<dbReference type="KEGG" id="smai:EXU30_12300"/>
<dbReference type="AlphaFoldDB" id="A0A411PJ09"/>
<dbReference type="RefSeq" id="WP_130600455.1">
    <property type="nucleotide sequence ID" value="NZ_CP036200.1"/>
</dbReference>
<feature type="compositionally biased region" description="Basic and acidic residues" evidence="1">
    <location>
        <begin position="39"/>
        <end position="55"/>
    </location>
</feature>
<dbReference type="Proteomes" id="UP000291106">
    <property type="component" value="Chromosome"/>
</dbReference>
<feature type="compositionally biased region" description="Low complexity" evidence="1">
    <location>
        <begin position="89"/>
        <end position="104"/>
    </location>
</feature>
<gene>
    <name evidence="2" type="ORF">EXU30_12300</name>
</gene>
<accession>A0A411PJ09</accession>
<reference evidence="2 3" key="1">
    <citation type="submission" date="2019-02" db="EMBL/GenBank/DDBJ databases">
        <title>Shewanella sp. D4-2 isolated from Dokdo Island.</title>
        <authorList>
            <person name="Baek K."/>
        </authorList>
    </citation>
    <scope>NUCLEOTIDE SEQUENCE [LARGE SCALE GENOMIC DNA]</scope>
    <source>
        <strain evidence="2 3">D4-2</strain>
    </source>
</reference>
<keyword evidence="3" id="KW-1185">Reference proteome</keyword>
<name>A0A411PJ09_9GAMM</name>
<dbReference type="OrthoDB" id="6402406at2"/>
<feature type="region of interest" description="Disordered" evidence="1">
    <location>
        <begin position="120"/>
        <end position="140"/>
    </location>
</feature>
<sequence>MLINTNYPQVPIATSNVATDLARTDNQQRPPIIPPQEPTKGHEERAFNPQHERAPAHSIAEKQQQQSAKQQSQEQGAQQQAAKHNPLVAKAQAQAQARALKANRNAPALQRKDIFVANQNPQSQQKAPAQRQLNSQNLRGQSPQVIKQLAQHVQSFYQQQTVTSLPANISATI</sequence>
<evidence type="ECO:0000313" key="3">
    <source>
        <dbReference type="Proteomes" id="UP000291106"/>
    </source>
</evidence>
<evidence type="ECO:0000313" key="2">
    <source>
        <dbReference type="EMBL" id="QBF83392.1"/>
    </source>
</evidence>
<protein>
    <submittedName>
        <fullName evidence="2">Uncharacterized protein</fullName>
    </submittedName>
</protein>
<feature type="compositionally biased region" description="Low complexity" evidence="1">
    <location>
        <begin position="61"/>
        <end position="82"/>
    </location>
</feature>